<evidence type="ECO:0000313" key="3">
    <source>
        <dbReference type="Proteomes" id="UP000230423"/>
    </source>
</evidence>
<evidence type="ECO:0000256" key="1">
    <source>
        <dbReference type="SAM" id="SignalP"/>
    </source>
</evidence>
<dbReference type="PANTHER" id="PTHR35573">
    <property type="entry name" value="PROTEIN CBG22129"/>
    <property type="match status" value="1"/>
</dbReference>
<proteinExistence type="predicted"/>
<organism evidence="2 3">
    <name type="scientific">Teladorsagia circumcincta</name>
    <name type="common">Brown stomach worm</name>
    <name type="synonym">Ostertagia circumcincta</name>
    <dbReference type="NCBI Taxonomy" id="45464"/>
    <lineage>
        <taxon>Eukaryota</taxon>
        <taxon>Metazoa</taxon>
        <taxon>Ecdysozoa</taxon>
        <taxon>Nematoda</taxon>
        <taxon>Chromadorea</taxon>
        <taxon>Rhabditida</taxon>
        <taxon>Rhabditina</taxon>
        <taxon>Rhabditomorpha</taxon>
        <taxon>Strongyloidea</taxon>
        <taxon>Trichostrongylidae</taxon>
        <taxon>Teladorsagia</taxon>
    </lineage>
</organism>
<dbReference type="Proteomes" id="UP000230423">
    <property type="component" value="Unassembled WGS sequence"/>
</dbReference>
<dbReference type="EMBL" id="KZ345026">
    <property type="protein sequence ID" value="PIO76876.1"/>
    <property type="molecule type" value="Genomic_DNA"/>
</dbReference>
<name>A0A2G9V3A4_TELCI</name>
<sequence>MWAFAFVLVSVISAAHATCEAWPNGTDTAFHWWQCNEGPIVYQDAKLYDETGTKEEYPAHLDKRMIVKCEIVNPKTVYGSPDLKLSIRLWSWGTWKKTCTWLPIPTLGLL</sequence>
<dbReference type="OrthoDB" id="5856944at2759"/>
<dbReference type="AlphaFoldDB" id="A0A2G9V3A4"/>
<feature type="signal peptide" evidence="1">
    <location>
        <begin position="1"/>
        <end position="17"/>
    </location>
</feature>
<accession>A0A2G9V3A4</accession>
<keyword evidence="1" id="KW-0732">Signal</keyword>
<gene>
    <name evidence="2" type="ORF">TELCIR_01068</name>
</gene>
<evidence type="ECO:0000313" key="2">
    <source>
        <dbReference type="EMBL" id="PIO76876.1"/>
    </source>
</evidence>
<dbReference type="PANTHER" id="PTHR35573:SF4">
    <property type="entry name" value="ML DOMAIN-CONTAINING PROTEIN"/>
    <property type="match status" value="1"/>
</dbReference>
<protein>
    <submittedName>
        <fullName evidence="2">Uncharacterized protein</fullName>
    </submittedName>
</protein>
<keyword evidence="3" id="KW-1185">Reference proteome</keyword>
<feature type="chain" id="PRO_5013856576" evidence="1">
    <location>
        <begin position="18"/>
        <end position="110"/>
    </location>
</feature>
<reference evidence="2 3" key="1">
    <citation type="submission" date="2015-09" db="EMBL/GenBank/DDBJ databases">
        <title>Draft genome of the parasitic nematode Teladorsagia circumcincta isolate WARC Sus (inbred).</title>
        <authorList>
            <person name="Mitreva M."/>
        </authorList>
    </citation>
    <scope>NUCLEOTIDE SEQUENCE [LARGE SCALE GENOMIC DNA]</scope>
    <source>
        <strain evidence="2 3">S</strain>
    </source>
</reference>